<gene>
    <name evidence="1" type="ORF">EZS28_053215</name>
</gene>
<organism evidence="1 2">
    <name type="scientific">Streblomastix strix</name>
    <dbReference type="NCBI Taxonomy" id="222440"/>
    <lineage>
        <taxon>Eukaryota</taxon>
        <taxon>Metamonada</taxon>
        <taxon>Preaxostyla</taxon>
        <taxon>Oxymonadida</taxon>
        <taxon>Streblomastigidae</taxon>
        <taxon>Streblomastix</taxon>
    </lineage>
</organism>
<dbReference type="EMBL" id="SNRW01042281">
    <property type="protein sequence ID" value="KAA6333035.1"/>
    <property type="molecule type" value="Genomic_DNA"/>
</dbReference>
<comment type="caution">
    <text evidence="1">The sequence shown here is derived from an EMBL/GenBank/DDBJ whole genome shotgun (WGS) entry which is preliminary data.</text>
</comment>
<accession>A0A5J4RI40</accession>
<protein>
    <submittedName>
        <fullName evidence="1">Uncharacterized protein</fullName>
    </submittedName>
</protein>
<dbReference type="AlphaFoldDB" id="A0A5J4RI40"/>
<evidence type="ECO:0000313" key="1">
    <source>
        <dbReference type="EMBL" id="KAA6333035.1"/>
    </source>
</evidence>
<sequence>MGNKLESFIQEYALELKGCGGYCTNPVMQLGGYQTYEEGLIGRQGPCGYQYDEYYGLIGGLQGQVGYQGICDQQGLNAY</sequence>
<evidence type="ECO:0000313" key="2">
    <source>
        <dbReference type="Proteomes" id="UP000324800"/>
    </source>
</evidence>
<proteinExistence type="predicted"/>
<reference evidence="1 2" key="1">
    <citation type="submission" date="2019-03" db="EMBL/GenBank/DDBJ databases">
        <title>Single cell metagenomics reveals metabolic interactions within the superorganism composed of flagellate Streblomastix strix and complex community of Bacteroidetes bacteria on its surface.</title>
        <authorList>
            <person name="Treitli S.C."/>
            <person name="Kolisko M."/>
            <person name="Husnik F."/>
            <person name="Keeling P."/>
            <person name="Hampl V."/>
        </authorList>
    </citation>
    <scope>NUCLEOTIDE SEQUENCE [LARGE SCALE GENOMIC DNA]</scope>
    <source>
        <strain evidence="1">ST1C</strain>
    </source>
</reference>
<name>A0A5J4RI40_9EUKA</name>
<dbReference type="Proteomes" id="UP000324800">
    <property type="component" value="Unassembled WGS sequence"/>
</dbReference>